<dbReference type="InterPro" id="IPR002888">
    <property type="entry name" value="2Fe-2S-bd"/>
</dbReference>
<evidence type="ECO:0000256" key="5">
    <source>
        <dbReference type="ARBA" id="ARBA00023014"/>
    </source>
</evidence>
<dbReference type="Pfam" id="PF00111">
    <property type="entry name" value="Fer2"/>
    <property type="match status" value="1"/>
</dbReference>
<feature type="domain" description="2Fe-2S ferredoxin-type" evidence="6">
    <location>
        <begin position="1"/>
        <end position="76"/>
    </location>
</feature>
<proteinExistence type="predicted"/>
<dbReference type="Gene3D" id="3.10.20.30">
    <property type="match status" value="1"/>
</dbReference>
<dbReference type="InterPro" id="IPR001041">
    <property type="entry name" value="2Fe-2S_ferredoxin-type"/>
</dbReference>
<sequence length="168" mass="18102">MIKLTINGEPRSLDVPADTPILWVLRDTLKLTGTRFGCGMALCGACTVHLDGNPIRSCTTPISMAEGKQISTIEAMQDDPVGRRVQQAWMDEAVAQCGYCQGGQVMSAVALLKDNPNPDDAQIDRQMSGNICRCGTYPRIRKAIHRAAAAAEKKAASIGEPLFTEVKV</sequence>
<dbReference type="Proteomes" id="UP001302477">
    <property type="component" value="Chromosome"/>
</dbReference>
<keyword evidence="8" id="KW-1185">Reference proteome</keyword>
<dbReference type="EMBL" id="CP137555">
    <property type="protein sequence ID" value="WOX04767.1"/>
    <property type="molecule type" value="Genomic_DNA"/>
</dbReference>
<keyword evidence="2" id="KW-0479">Metal-binding</keyword>
<dbReference type="AlphaFoldDB" id="A0AAU0MY09"/>
<evidence type="ECO:0000256" key="2">
    <source>
        <dbReference type="ARBA" id="ARBA00022723"/>
    </source>
</evidence>
<keyword evidence="4" id="KW-0408">Iron</keyword>
<evidence type="ECO:0000256" key="3">
    <source>
        <dbReference type="ARBA" id="ARBA00023002"/>
    </source>
</evidence>
<accession>A0AAU0MY09</accession>
<keyword evidence="3" id="KW-0560">Oxidoreductase</keyword>
<evidence type="ECO:0000313" key="7">
    <source>
        <dbReference type="EMBL" id="WOX04767.1"/>
    </source>
</evidence>
<dbReference type="SUPFAM" id="SSF47741">
    <property type="entry name" value="CO dehydrogenase ISP C-domain like"/>
    <property type="match status" value="1"/>
</dbReference>
<dbReference type="InterPro" id="IPR051452">
    <property type="entry name" value="Diverse_Oxidoreductases"/>
</dbReference>
<dbReference type="InterPro" id="IPR006058">
    <property type="entry name" value="2Fe2S_fd_BS"/>
</dbReference>
<dbReference type="PROSITE" id="PS51085">
    <property type="entry name" value="2FE2S_FER_2"/>
    <property type="match status" value="1"/>
</dbReference>
<dbReference type="InterPro" id="IPR036884">
    <property type="entry name" value="2Fe-2S-bd_dom_sf"/>
</dbReference>
<evidence type="ECO:0000313" key="8">
    <source>
        <dbReference type="Proteomes" id="UP001302477"/>
    </source>
</evidence>
<name>A0AAU0MY09_9GAMM</name>
<evidence type="ECO:0000256" key="1">
    <source>
        <dbReference type="ARBA" id="ARBA00022714"/>
    </source>
</evidence>
<dbReference type="PANTHER" id="PTHR44379:SF2">
    <property type="entry name" value="BLR6218 PROTEIN"/>
    <property type="match status" value="1"/>
</dbReference>
<dbReference type="GO" id="GO:0046872">
    <property type="term" value="F:metal ion binding"/>
    <property type="evidence" value="ECO:0007669"/>
    <property type="project" value="UniProtKB-KW"/>
</dbReference>
<dbReference type="PANTHER" id="PTHR44379">
    <property type="entry name" value="OXIDOREDUCTASE WITH IRON-SULFUR SUBUNIT"/>
    <property type="match status" value="1"/>
</dbReference>
<dbReference type="CDD" id="cd00207">
    <property type="entry name" value="fer2"/>
    <property type="match status" value="1"/>
</dbReference>
<dbReference type="InterPro" id="IPR036010">
    <property type="entry name" value="2Fe-2S_ferredoxin-like_sf"/>
</dbReference>
<dbReference type="Pfam" id="PF01799">
    <property type="entry name" value="Fer2_2"/>
    <property type="match status" value="1"/>
</dbReference>
<reference evidence="7 8" key="1">
    <citation type="submission" date="2023-10" db="EMBL/GenBank/DDBJ databases">
        <title>Description of Microbulbifer bruguierae sp. nov., isolated from the sediments of mangrove plant Bruguiera sexangula and comparative genomic analyses of the genus Microbulbifer.</title>
        <authorList>
            <person name="Long M."/>
        </authorList>
    </citation>
    <scope>NUCLEOTIDE SEQUENCE [LARGE SCALE GENOMIC DNA]</scope>
    <source>
        <strain evidence="7 8">SPO729</strain>
    </source>
</reference>
<evidence type="ECO:0000256" key="4">
    <source>
        <dbReference type="ARBA" id="ARBA00023004"/>
    </source>
</evidence>
<dbReference type="KEGG" id="mpaf:R5R33_13595"/>
<keyword evidence="5" id="KW-0411">Iron-sulfur</keyword>
<dbReference type="SUPFAM" id="SSF54292">
    <property type="entry name" value="2Fe-2S ferredoxin-like"/>
    <property type="match status" value="1"/>
</dbReference>
<keyword evidence="1" id="KW-0001">2Fe-2S</keyword>
<dbReference type="RefSeq" id="WP_318953243.1">
    <property type="nucleotide sequence ID" value="NZ_CP137555.1"/>
</dbReference>
<gene>
    <name evidence="7" type="ORF">R5R33_13595</name>
</gene>
<dbReference type="InterPro" id="IPR012675">
    <property type="entry name" value="Beta-grasp_dom_sf"/>
</dbReference>
<dbReference type="Gene3D" id="1.10.150.120">
    <property type="entry name" value="[2Fe-2S]-binding domain"/>
    <property type="match status" value="1"/>
</dbReference>
<dbReference type="GO" id="GO:0051537">
    <property type="term" value="F:2 iron, 2 sulfur cluster binding"/>
    <property type="evidence" value="ECO:0007669"/>
    <property type="project" value="UniProtKB-KW"/>
</dbReference>
<protein>
    <submittedName>
        <fullName evidence="7">(2Fe-2S)-binding protein</fullName>
    </submittedName>
</protein>
<dbReference type="GO" id="GO:0016491">
    <property type="term" value="F:oxidoreductase activity"/>
    <property type="evidence" value="ECO:0007669"/>
    <property type="project" value="UniProtKB-KW"/>
</dbReference>
<evidence type="ECO:0000259" key="6">
    <source>
        <dbReference type="PROSITE" id="PS51085"/>
    </source>
</evidence>
<dbReference type="PROSITE" id="PS00197">
    <property type="entry name" value="2FE2S_FER_1"/>
    <property type="match status" value="1"/>
</dbReference>
<organism evidence="7 8">
    <name type="scientific">Microbulbifer pacificus</name>
    <dbReference type="NCBI Taxonomy" id="407164"/>
    <lineage>
        <taxon>Bacteria</taxon>
        <taxon>Pseudomonadati</taxon>
        <taxon>Pseudomonadota</taxon>
        <taxon>Gammaproteobacteria</taxon>
        <taxon>Cellvibrionales</taxon>
        <taxon>Microbulbiferaceae</taxon>
        <taxon>Microbulbifer</taxon>
    </lineage>
</organism>
<dbReference type="FunFam" id="3.10.20.30:FF:000020">
    <property type="entry name" value="Xanthine dehydrogenase iron-sulfur subunit"/>
    <property type="match status" value="1"/>
</dbReference>